<evidence type="ECO:0000313" key="3">
    <source>
        <dbReference type="Proteomes" id="UP000327044"/>
    </source>
</evidence>
<dbReference type="CDD" id="cd23992">
    <property type="entry name" value="PBP_GOBP"/>
    <property type="match status" value="1"/>
</dbReference>
<dbReference type="SUPFAM" id="SSF47565">
    <property type="entry name" value="Insect pheromone/odorant-binding proteins"/>
    <property type="match status" value="1"/>
</dbReference>
<dbReference type="GO" id="GO:0005549">
    <property type="term" value="F:odorant binding"/>
    <property type="evidence" value="ECO:0007669"/>
    <property type="project" value="InterPro"/>
</dbReference>
<reference evidence="2 3" key="1">
    <citation type="journal article" date="2018" name="Elife">
        <title>Firefly genomes illuminate parallel origins of bioluminescence in beetles.</title>
        <authorList>
            <person name="Fallon T.R."/>
            <person name="Lower S.E."/>
            <person name="Chang C.H."/>
            <person name="Bessho-Uehara M."/>
            <person name="Martin G.J."/>
            <person name="Bewick A.J."/>
            <person name="Behringer M."/>
            <person name="Debat H.J."/>
            <person name="Wong I."/>
            <person name="Day J.C."/>
            <person name="Suvorov A."/>
            <person name="Silva C.J."/>
            <person name="Stanger-Hall K.F."/>
            <person name="Hall D.W."/>
            <person name="Schmitz R.J."/>
            <person name="Nelson D.R."/>
            <person name="Lewis S.M."/>
            <person name="Shigenobu S."/>
            <person name="Bybee S.M."/>
            <person name="Larracuente A.M."/>
            <person name="Oba Y."/>
            <person name="Weng J.K."/>
        </authorList>
    </citation>
    <scope>NUCLEOTIDE SEQUENCE [LARGE SCALE GENOMIC DNA]</scope>
    <source>
        <strain evidence="2">1611_PpyrPB1</strain>
        <tissue evidence="2">Whole body</tissue>
    </source>
</reference>
<gene>
    <name evidence="2" type="ORF">PPYR_13126</name>
</gene>
<accession>A0A5N4A845</accession>
<evidence type="ECO:0000256" key="1">
    <source>
        <dbReference type="SAM" id="SignalP"/>
    </source>
</evidence>
<name>A0A5N4A845_PHOPY</name>
<protein>
    <submittedName>
        <fullName evidence="2">Uncharacterized protein</fullName>
    </submittedName>
</protein>
<dbReference type="Proteomes" id="UP000327044">
    <property type="component" value="Unassembled WGS sequence"/>
</dbReference>
<dbReference type="Pfam" id="PF01395">
    <property type="entry name" value="PBP_GOBP"/>
    <property type="match status" value="1"/>
</dbReference>
<dbReference type="OrthoDB" id="6738770at2759"/>
<feature type="signal peptide" evidence="1">
    <location>
        <begin position="1"/>
        <end position="19"/>
    </location>
</feature>
<evidence type="ECO:0000313" key="2">
    <source>
        <dbReference type="EMBL" id="KAB0793506.1"/>
    </source>
</evidence>
<proteinExistence type="predicted"/>
<sequence>MNTLLMPVIVSLSVFLSSAYDQSGLEGRDYECMKELNLTVDFVVNGFDEYNFLREGDPELNAFLNCTWRKAGYLTTEGQINPDGLKAWLEVDLIQKKPGIKTTAEDLVRPCQSIRGDDPGDTGIKVYNCIVRTLWGV</sequence>
<organism evidence="2 3">
    <name type="scientific">Photinus pyralis</name>
    <name type="common">Common eastern firefly</name>
    <name type="synonym">Lampyris pyralis</name>
    <dbReference type="NCBI Taxonomy" id="7054"/>
    <lineage>
        <taxon>Eukaryota</taxon>
        <taxon>Metazoa</taxon>
        <taxon>Ecdysozoa</taxon>
        <taxon>Arthropoda</taxon>
        <taxon>Hexapoda</taxon>
        <taxon>Insecta</taxon>
        <taxon>Pterygota</taxon>
        <taxon>Neoptera</taxon>
        <taxon>Endopterygota</taxon>
        <taxon>Coleoptera</taxon>
        <taxon>Polyphaga</taxon>
        <taxon>Elateriformia</taxon>
        <taxon>Elateroidea</taxon>
        <taxon>Lampyridae</taxon>
        <taxon>Lampyrinae</taxon>
        <taxon>Photinus</taxon>
    </lineage>
</organism>
<feature type="chain" id="PRO_5024415265" evidence="1">
    <location>
        <begin position="20"/>
        <end position="137"/>
    </location>
</feature>
<dbReference type="InterPro" id="IPR036728">
    <property type="entry name" value="PBP_GOBP_sf"/>
</dbReference>
<dbReference type="InterPro" id="IPR006170">
    <property type="entry name" value="PBP/GOBP"/>
</dbReference>
<dbReference type="AlphaFoldDB" id="A0A5N4A845"/>
<keyword evidence="3" id="KW-1185">Reference proteome</keyword>
<comment type="caution">
    <text evidence="2">The sequence shown here is derived from an EMBL/GenBank/DDBJ whole genome shotgun (WGS) entry which is preliminary data.</text>
</comment>
<dbReference type="EMBL" id="VVIM01000009">
    <property type="protein sequence ID" value="KAB0793506.1"/>
    <property type="molecule type" value="Genomic_DNA"/>
</dbReference>
<keyword evidence="1" id="KW-0732">Signal</keyword>
<dbReference type="InParanoid" id="A0A5N4A845"/>
<dbReference type="Gene3D" id="1.10.238.20">
    <property type="entry name" value="Pheromone/general odorant binding protein domain"/>
    <property type="match status" value="1"/>
</dbReference>